<evidence type="ECO:0000256" key="1">
    <source>
        <dbReference type="ARBA" id="ARBA00004606"/>
    </source>
</evidence>
<comment type="catalytic activity">
    <reaction evidence="27">
        <text>1-hexadecanoyl-2-nonadioyl-sn-glycero-3-phosphocholine + H2O = nonanedioate + 1-hexadecanoyl-sn-glycero-3-phosphocholine + H(+)</text>
        <dbReference type="Rhea" id="RHEA:41388"/>
        <dbReference type="ChEBI" id="CHEBI:15377"/>
        <dbReference type="ChEBI" id="CHEBI:15378"/>
        <dbReference type="ChEBI" id="CHEBI:72998"/>
        <dbReference type="ChEBI" id="CHEBI:78207"/>
        <dbReference type="ChEBI" id="CHEBI:78208"/>
    </reaction>
    <physiologicalReaction direction="left-to-right" evidence="27">
        <dbReference type="Rhea" id="RHEA:41389"/>
    </physiologicalReaction>
</comment>
<dbReference type="GO" id="GO:0008126">
    <property type="term" value="F:acetylesterase activity"/>
    <property type="evidence" value="ECO:0007669"/>
    <property type="project" value="TreeGrafter"/>
</dbReference>
<evidence type="ECO:0000256" key="8">
    <source>
        <dbReference type="ARBA" id="ARBA00022989"/>
    </source>
</evidence>
<evidence type="ECO:0000256" key="24">
    <source>
        <dbReference type="ARBA" id="ARBA00052144"/>
    </source>
</evidence>
<dbReference type="PANTHER" id="PTHR10794">
    <property type="entry name" value="ABHYDROLASE DOMAIN-CONTAINING PROTEIN"/>
    <property type="match status" value="1"/>
</dbReference>
<comment type="catalytic activity">
    <reaction evidence="13">
        <text>1-hexadecanoyl-2-(5-oxopentanoyl)-sn-glycero-3-phosphocholine + H2O = 5-oxopentanoate + 1-hexadecanoyl-sn-glycero-3-phosphocholine + H(+)</text>
        <dbReference type="Rhea" id="RHEA:40483"/>
        <dbReference type="ChEBI" id="CHEBI:15377"/>
        <dbReference type="ChEBI" id="CHEBI:15378"/>
        <dbReference type="ChEBI" id="CHEBI:16120"/>
        <dbReference type="ChEBI" id="CHEBI:72998"/>
        <dbReference type="ChEBI" id="CHEBI:77890"/>
    </reaction>
    <physiologicalReaction direction="left-to-right" evidence="13">
        <dbReference type="Rhea" id="RHEA:40484"/>
    </physiologicalReaction>
</comment>
<proteinExistence type="inferred from homology"/>
<dbReference type="GO" id="GO:0051793">
    <property type="term" value="P:medium-chain fatty acid catabolic process"/>
    <property type="evidence" value="ECO:0007669"/>
    <property type="project" value="TreeGrafter"/>
</dbReference>
<evidence type="ECO:0000256" key="16">
    <source>
        <dbReference type="ARBA" id="ARBA00050145"/>
    </source>
</evidence>
<evidence type="ECO:0000256" key="25">
    <source>
        <dbReference type="ARBA" id="ARBA00052588"/>
    </source>
</evidence>
<comment type="catalytic activity">
    <reaction evidence="16">
        <text>1,2-ditetradecanoyl-sn-glycero-3-phosphocholine + H2O = 1-tetradecanoyl-sn-glycero-3-phosphocholine + tetradecanoate + H(+)</text>
        <dbReference type="Rhea" id="RHEA:54456"/>
        <dbReference type="ChEBI" id="CHEBI:15377"/>
        <dbReference type="ChEBI" id="CHEBI:15378"/>
        <dbReference type="ChEBI" id="CHEBI:30807"/>
        <dbReference type="ChEBI" id="CHEBI:45240"/>
        <dbReference type="ChEBI" id="CHEBI:64489"/>
    </reaction>
    <physiologicalReaction direction="left-to-right" evidence="16">
        <dbReference type="Rhea" id="RHEA:54457"/>
    </physiologicalReaction>
</comment>
<dbReference type="Proteomes" id="UP000245119">
    <property type="component" value="Linkage Group LG4"/>
</dbReference>
<feature type="active site" description="Charge relay system" evidence="32">
    <location>
        <position position="359"/>
    </location>
</feature>
<protein>
    <recommendedName>
        <fullName evidence="30">Phospholipase ABHD3</fullName>
        <ecNumber evidence="3">3.1.1.4</ecNumber>
    </recommendedName>
    <alternativeName>
        <fullName evidence="31">Abhydrolase domain-containing protein 3</fullName>
    </alternativeName>
</protein>
<evidence type="ECO:0000256" key="28">
    <source>
        <dbReference type="ARBA" id="ARBA00052894"/>
    </source>
</evidence>
<evidence type="ECO:0000256" key="7">
    <source>
        <dbReference type="ARBA" id="ARBA00022968"/>
    </source>
</evidence>
<dbReference type="PIRSF" id="PIRSF005211">
    <property type="entry name" value="Ab_hydro_YheT"/>
    <property type="match status" value="1"/>
</dbReference>
<feature type="domain" description="AB hydrolase-1" evidence="34">
    <location>
        <begin position="124"/>
        <end position="366"/>
    </location>
</feature>
<comment type="caution">
    <text evidence="35">The sequence shown here is derived from an EMBL/GenBank/DDBJ whole genome shotgun (WGS) entry which is preliminary data.</text>
</comment>
<feature type="active site" description="Charge relay system" evidence="32">
    <location>
        <position position="330"/>
    </location>
</feature>
<keyword evidence="11" id="KW-1208">Phospholipid metabolism</keyword>
<comment type="subcellular location">
    <subcellularLocation>
        <location evidence="1">Membrane</location>
        <topology evidence="1">Single-pass type II membrane protein</topology>
    </subcellularLocation>
</comment>
<evidence type="ECO:0000256" key="2">
    <source>
        <dbReference type="ARBA" id="ARBA00010884"/>
    </source>
</evidence>
<keyword evidence="7" id="KW-0735">Signal-anchor</keyword>
<sequence length="393" mass="44922">MVLEVFRKVTNFLDDNPSLPLAVAFGGLYTVYYLCCVVKKPRIACSDKRLQHLIERYCPIAREYYWPTWWCFQAHAQTLLRAILQSKPHPSYRSEFLLLPDGGQIKLDWSDSNHNSTYLEENRPTILLLPGLTGSSEETYIQHMVHNAELLGYRSVVFNNRGNGGADLLTPRTYCAANVEDMEFVVKHIKKRYPEAPLMGTGISLGGIILFNYLVAMGKESGLCAGMCISAAWNIFESCASLEKPLNLFFFNRYLARLLVKKVQENIHIFEKQFDVDHVLESNTIREFDTRFTSKLFGYESCEHYYKEASLHDKIHALEVPVLTLNAADDPFSPLHAIPVQEAQQNNNIAMVITSHGGHIGFLEGAVPRDKNYMYRWFSQFADAVFKHGFKEE</sequence>
<evidence type="ECO:0000256" key="33">
    <source>
        <dbReference type="SAM" id="Phobius"/>
    </source>
</evidence>
<dbReference type="EC" id="3.1.1.4" evidence="3"/>
<accession>A0A2T7PG88</accession>
<dbReference type="EMBL" id="PZQS01000004">
    <property type="protein sequence ID" value="PVD32380.1"/>
    <property type="molecule type" value="Genomic_DNA"/>
</dbReference>
<evidence type="ECO:0000256" key="10">
    <source>
        <dbReference type="ARBA" id="ARBA00023136"/>
    </source>
</evidence>
<dbReference type="STRING" id="400727.A0A2T7PG88"/>
<evidence type="ECO:0000256" key="30">
    <source>
        <dbReference type="ARBA" id="ARBA00071303"/>
    </source>
</evidence>
<comment type="catalytic activity">
    <reaction evidence="24">
        <text>1-tetradecanoyl-2-(9Z,12Z-octadecadienoyl)-sn-glycero-3-phosphocholine + H2O = 2-(9Z,12Z-octadecadienoyl)-sn-glycero-3-phosphocholine + tetradecanoate + H(+)</text>
        <dbReference type="Rhea" id="RHEA:54388"/>
        <dbReference type="ChEBI" id="CHEBI:15377"/>
        <dbReference type="ChEBI" id="CHEBI:15378"/>
        <dbReference type="ChEBI" id="CHEBI:30807"/>
        <dbReference type="ChEBI" id="CHEBI:76084"/>
        <dbReference type="ChEBI" id="CHEBI:86094"/>
    </reaction>
    <physiologicalReaction direction="left-to-right" evidence="24">
        <dbReference type="Rhea" id="RHEA:54389"/>
    </physiologicalReaction>
</comment>
<dbReference type="InterPro" id="IPR000073">
    <property type="entry name" value="AB_hydrolase_1"/>
</dbReference>
<evidence type="ECO:0000256" key="15">
    <source>
        <dbReference type="ARBA" id="ARBA00048471"/>
    </source>
</evidence>
<keyword evidence="8 33" id="KW-1133">Transmembrane helix</keyword>
<comment type="catalytic activity">
    <reaction evidence="21">
        <text>1-tetradecanoyl-2-(5Z,8Z,11Z,14Z-eicosatetraenoyl)-sn-glycero-3-phosphocholine + H2O = 2-(5Z,8Z,11Z,14Z)-eicosatetraenoyl-sn-glycero-3-phosphocholine + tetradecanoate + H(+)</text>
        <dbReference type="Rhea" id="RHEA:54396"/>
        <dbReference type="ChEBI" id="CHEBI:15377"/>
        <dbReference type="ChEBI" id="CHEBI:15378"/>
        <dbReference type="ChEBI" id="CHEBI:30807"/>
        <dbReference type="ChEBI" id="CHEBI:76079"/>
        <dbReference type="ChEBI" id="CHEBI:86102"/>
    </reaction>
    <physiologicalReaction direction="left-to-right" evidence="21">
        <dbReference type="Rhea" id="RHEA:54397"/>
    </physiologicalReaction>
</comment>
<evidence type="ECO:0000256" key="31">
    <source>
        <dbReference type="ARBA" id="ARBA00082158"/>
    </source>
</evidence>
<comment type="catalytic activity">
    <reaction evidence="12">
        <text>a 1,2-diacyl-sn-glycero-3-phosphocholine + H2O = a 1-acyl-sn-glycero-3-phosphocholine + a fatty acid + H(+)</text>
        <dbReference type="Rhea" id="RHEA:15801"/>
        <dbReference type="ChEBI" id="CHEBI:15377"/>
        <dbReference type="ChEBI" id="CHEBI:15378"/>
        <dbReference type="ChEBI" id="CHEBI:28868"/>
        <dbReference type="ChEBI" id="CHEBI:57643"/>
        <dbReference type="ChEBI" id="CHEBI:58168"/>
        <dbReference type="EC" id="3.1.1.4"/>
    </reaction>
    <physiologicalReaction direction="left-to-right" evidence="12">
        <dbReference type="Rhea" id="RHEA:15802"/>
    </physiologicalReaction>
</comment>
<evidence type="ECO:0000313" key="36">
    <source>
        <dbReference type="Proteomes" id="UP000245119"/>
    </source>
</evidence>
<keyword evidence="36" id="KW-1185">Reference proteome</keyword>
<evidence type="ECO:0000256" key="17">
    <source>
        <dbReference type="ARBA" id="ARBA00050182"/>
    </source>
</evidence>
<keyword evidence="9" id="KW-0443">Lipid metabolism</keyword>
<keyword evidence="4" id="KW-0719">Serine esterase</keyword>
<evidence type="ECO:0000256" key="22">
    <source>
        <dbReference type="ARBA" id="ARBA00051705"/>
    </source>
</evidence>
<evidence type="ECO:0000256" key="9">
    <source>
        <dbReference type="ARBA" id="ARBA00023098"/>
    </source>
</evidence>
<evidence type="ECO:0000256" key="20">
    <source>
        <dbReference type="ARBA" id="ARBA00050674"/>
    </source>
</evidence>
<dbReference type="PANTHER" id="PTHR10794:SF63">
    <property type="entry name" value="ALPHA_BETA HYDROLASE 1, ISOFORM A"/>
    <property type="match status" value="1"/>
</dbReference>
<evidence type="ECO:0000256" key="12">
    <source>
        <dbReference type="ARBA" id="ARBA00023422"/>
    </source>
</evidence>
<comment type="catalytic activity">
    <reaction evidence="26">
        <text>1-octadecanoyl-2-octanoyl-sn-glycero-3-phosphocholine + H2O = 1-octadecanoyl-sn-glycero-3-phosphocholine + octanoate + H(+)</text>
        <dbReference type="Rhea" id="RHEA:54468"/>
        <dbReference type="ChEBI" id="CHEBI:15377"/>
        <dbReference type="ChEBI" id="CHEBI:15378"/>
        <dbReference type="ChEBI" id="CHEBI:25646"/>
        <dbReference type="ChEBI" id="CHEBI:73858"/>
        <dbReference type="ChEBI" id="CHEBI:138213"/>
    </reaction>
    <physiologicalReaction direction="left-to-right" evidence="26">
        <dbReference type="Rhea" id="RHEA:54469"/>
    </physiologicalReaction>
</comment>
<evidence type="ECO:0000256" key="6">
    <source>
        <dbReference type="ARBA" id="ARBA00022801"/>
    </source>
</evidence>
<dbReference type="GO" id="GO:0016020">
    <property type="term" value="C:membrane"/>
    <property type="evidence" value="ECO:0007669"/>
    <property type="project" value="UniProtKB-SubCell"/>
</dbReference>
<comment type="catalytic activity">
    <reaction evidence="19">
        <text>1-O-hexadecyl-2-nonadioyl-sn-glycero-3-phosphocholine + H2O = nonanedioate + 1-O-hexadecyl-sn-glycero-3-phosphocholine + H(+)</text>
        <dbReference type="Rhea" id="RHEA:54552"/>
        <dbReference type="ChEBI" id="CHEBI:15377"/>
        <dbReference type="ChEBI" id="CHEBI:15378"/>
        <dbReference type="ChEBI" id="CHEBI:64496"/>
        <dbReference type="ChEBI" id="CHEBI:78208"/>
        <dbReference type="ChEBI" id="CHEBI:138269"/>
    </reaction>
    <physiologicalReaction direction="left-to-right" evidence="19">
        <dbReference type="Rhea" id="RHEA:54553"/>
    </physiologicalReaction>
</comment>
<comment type="catalytic activity">
    <reaction evidence="18">
        <text>1-tetradecanoyl-2-(4Z,7Z,10Z,13Z,16Z,19Z-docosahexaenoyl)-sn-glycero-3-phosphocholine + H2O = 2-(4Z,7Z,10Z,13Z,16Z,19Z-docosahexaenoyl)-sn-glycero-3-phosphocholine + tetradecanoate + H(+)</text>
        <dbReference type="Rhea" id="RHEA:54400"/>
        <dbReference type="ChEBI" id="CHEBI:15377"/>
        <dbReference type="ChEBI" id="CHEBI:15378"/>
        <dbReference type="ChEBI" id="CHEBI:30807"/>
        <dbReference type="ChEBI" id="CHEBI:76085"/>
        <dbReference type="ChEBI" id="CHEBI:86162"/>
    </reaction>
    <physiologicalReaction direction="left-to-right" evidence="18">
        <dbReference type="Rhea" id="RHEA:54401"/>
    </physiologicalReaction>
</comment>
<comment type="similarity">
    <text evidence="2">Belongs to the AB hydrolase superfamily. AB hydrolase 4 family.</text>
</comment>
<comment type="catalytic activity">
    <reaction evidence="25">
        <text>1-octadecanoyl-2-hexanoyl-sn-glycero-3-phosphocholine + H2O = hexanoate + 1-octadecanoyl-sn-glycero-3-phosphocholine + H(+)</text>
        <dbReference type="Rhea" id="RHEA:54464"/>
        <dbReference type="ChEBI" id="CHEBI:15377"/>
        <dbReference type="ChEBI" id="CHEBI:15378"/>
        <dbReference type="ChEBI" id="CHEBI:17120"/>
        <dbReference type="ChEBI" id="CHEBI:73858"/>
        <dbReference type="ChEBI" id="CHEBI:138212"/>
    </reaction>
    <physiologicalReaction direction="left-to-right" evidence="25">
        <dbReference type="Rhea" id="RHEA:54465"/>
    </physiologicalReaction>
</comment>
<evidence type="ECO:0000256" key="5">
    <source>
        <dbReference type="ARBA" id="ARBA00022692"/>
    </source>
</evidence>
<evidence type="ECO:0000313" key="35">
    <source>
        <dbReference type="EMBL" id="PVD32380.1"/>
    </source>
</evidence>
<keyword evidence="5 33" id="KW-0812">Transmembrane</keyword>
<evidence type="ECO:0000256" key="19">
    <source>
        <dbReference type="ARBA" id="ARBA00050276"/>
    </source>
</evidence>
<dbReference type="InterPro" id="IPR050960">
    <property type="entry name" value="AB_hydrolase_4_sf"/>
</dbReference>
<dbReference type="GO" id="GO:0006650">
    <property type="term" value="P:glycerophospholipid metabolic process"/>
    <property type="evidence" value="ECO:0007669"/>
    <property type="project" value="UniProtKB-ARBA"/>
</dbReference>
<dbReference type="OrthoDB" id="247542at2759"/>
<feature type="active site" description="Charge relay system" evidence="32">
    <location>
        <position position="204"/>
    </location>
</feature>
<keyword evidence="10 33" id="KW-0472">Membrane</keyword>
<evidence type="ECO:0000256" key="32">
    <source>
        <dbReference type="PIRSR" id="PIRSR005211-1"/>
    </source>
</evidence>
<keyword evidence="6" id="KW-0378">Hydrolase</keyword>
<evidence type="ECO:0000256" key="26">
    <source>
        <dbReference type="ARBA" id="ARBA00052747"/>
    </source>
</evidence>
<evidence type="ECO:0000256" key="23">
    <source>
        <dbReference type="ARBA" id="ARBA00052087"/>
    </source>
</evidence>
<comment type="catalytic activity">
    <reaction evidence="23">
        <text>1-octadecanoyl-2-acetyl-sn-glycero-3-phosphocholine + H2O = 1-octadecanoyl-sn-glycero-3-phosphocholine + acetate + H(+)</text>
        <dbReference type="Rhea" id="RHEA:54408"/>
        <dbReference type="ChEBI" id="CHEBI:15377"/>
        <dbReference type="ChEBI" id="CHEBI:15378"/>
        <dbReference type="ChEBI" id="CHEBI:30089"/>
        <dbReference type="ChEBI" id="CHEBI:73858"/>
        <dbReference type="ChEBI" id="CHEBI:75220"/>
    </reaction>
    <physiologicalReaction direction="left-to-right" evidence="23">
        <dbReference type="Rhea" id="RHEA:54409"/>
    </physiologicalReaction>
</comment>
<evidence type="ECO:0000256" key="27">
    <source>
        <dbReference type="ARBA" id="ARBA00052808"/>
    </source>
</evidence>
<feature type="transmembrane region" description="Helical" evidence="33">
    <location>
        <begin position="20"/>
        <end position="38"/>
    </location>
</feature>
<dbReference type="InterPro" id="IPR012020">
    <property type="entry name" value="ABHD4"/>
</dbReference>
<comment type="catalytic activity">
    <reaction evidence="28">
        <text>1,2-ditetradecanoyl-sn-glycero-3-phosphocholine + H2O = 2-tetradecanoyl-sn-glycero-3-phosphocholine + tetradecanoate + H(+)</text>
        <dbReference type="Rhea" id="RHEA:54404"/>
        <dbReference type="ChEBI" id="CHEBI:15377"/>
        <dbReference type="ChEBI" id="CHEBI:15378"/>
        <dbReference type="ChEBI" id="CHEBI:30807"/>
        <dbReference type="ChEBI" id="CHEBI:45240"/>
        <dbReference type="ChEBI" id="CHEBI:131738"/>
    </reaction>
    <physiologicalReaction direction="left-to-right" evidence="28">
        <dbReference type="Rhea" id="RHEA:54405"/>
    </physiologicalReaction>
</comment>
<evidence type="ECO:0000256" key="14">
    <source>
        <dbReference type="ARBA" id="ARBA00048288"/>
    </source>
</evidence>
<gene>
    <name evidence="35" type="ORF">C0Q70_07814</name>
</gene>
<dbReference type="InterPro" id="IPR029058">
    <property type="entry name" value="AB_hydrolase_fold"/>
</dbReference>
<dbReference type="GO" id="GO:0004623">
    <property type="term" value="F:phospholipase A2 activity"/>
    <property type="evidence" value="ECO:0007669"/>
    <property type="project" value="UniProtKB-EC"/>
</dbReference>
<evidence type="ECO:0000259" key="34">
    <source>
        <dbReference type="Pfam" id="PF00561"/>
    </source>
</evidence>
<evidence type="ECO:0000256" key="4">
    <source>
        <dbReference type="ARBA" id="ARBA00022487"/>
    </source>
</evidence>
<evidence type="ECO:0000256" key="13">
    <source>
        <dbReference type="ARBA" id="ARBA00047611"/>
    </source>
</evidence>
<comment type="catalytic activity">
    <reaction evidence="14">
        <text>1-hexadecanoyl-2-(9-oxononanoyl)-sn-glycero-3-phosphocholine + H2O = 9-oxononanoate + 1-hexadecanoyl-sn-glycero-3-phosphocholine + H(+)</text>
        <dbReference type="Rhea" id="RHEA:41179"/>
        <dbReference type="ChEBI" id="CHEBI:15377"/>
        <dbReference type="ChEBI" id="CHEBI:15378"/>
        <dbReference type="ChEBI" id="CHEBI:61042"/>
        <dbReference type="ChEBI" id="CHEBI:72998"/>
        <dbReference type="ChEBI" id="CHEBI:77812"/>
    </reaction>
    <physiologicalReaction direction="left-to-right" evidence="14">
        <dbReference type="Rhea" id="RHEA:41180"/>
    </physiologicalReaction>
</comment>
<organism evidence="35 36">
    <name type="scientific">Pomacea canaliculata</name>
    <name type="common">Golden apple snail</name>
    <dbReference type="NCBI Taxonomy" id="400727"/>
    <lineage>
        <taxon>Eukaryota</taxon>
        <taxon>Metazoa</taxon>
        <taxon>Spiralia</taxon>
        <taxon>Lophotrochozoa</taxon>
        <taxon>Mollusca</taxon>
        <taxon>Gastropoda</taxon>
        <taxon>Caenogastropoda</taxon>
        <taxon>Architaenioglossa</taxon>
        <taxon>Ampullarioidea</taxon>
        <taxon>Ampullariidae</taxon>
        <taxon>Pomacea</taxon>
    </lineage>
</organism>
<dbReference type="GO" id="GO:0051792">
    <property type="term" value="P:medium-chain fatty acid biosynthetic process"/>
    <property type="evidence" value="ECO:0007669"/>
    <property type="project" value="TreeGrafter"/>
</dbReference>
<comment type="catalytic activity">
    <reaction evidence="17">
        <text>1-octadecanoyl-2-nonanoyl-sn-glycero-3-phosphocholine + H2O = nonanoate + 1-octadecanoyl-sn-glycero-3-phosphocholine + H(+)</text>
        <dbReference type="Rhea" id="RHEA:54472"/>
        <dbReference type="ChEBI" id="CHEBI:15377"/>
        <dbReference type="ChEBI" id="CHEBI:15378"/>
        <dbReference type="ChEBI" id="CHEBI:32361"/>
        <dbReference type="ChEBI" id="CHEBI:73858"/>
        <dbReference type="ChEBI" id="CHEBI:138214"/>
    </reaction>
    <physiologicalReaction direction="left-to-right" evidence="17">
        <dbReference type="Rhea" id="RHEA:54473"/>
    </physiologicalReaction>
</comment>
<dbReference type="Pfam" id="PF00561">
    <property type="entry name" value="Abhydrolase_1"/>
    <property type="match status" value="1"/>
</dbReference>
<dbReference type="Gene3D" id="3.40.50.1820">
    <property type="entry name" value="alpha/beta hydrolase"/>
    <property type="match status" value="1"/>
</dbReference>
<feature type="transmembrane region" description="Helical" evidence="33">
    <location>
        <begin position="196"/>
        <end position="215"/>
    </location>
</feature>
<reference evidence="35 36" key="1">
    <citation type="submission" date="2018-04" db="EMBL/GenBank/DDBJ databases">
        <title>The genome of golden apple snail Pomacea canaliculata provides insight into stress tolerance and invasive adaptation.</title>
        <authorList>
            <person name="Liu C."/>
            <person name="Liu B."/>
            <person name="Ren Y."/>
            <person name="Zhang Y."/>
            <person name="Wang H."/>
            <person name="Li S."/>
            <person name="Jiang F."/>
            <person name="Yin L."/>
            <person name="Zhang G."/>
            <person name="Qian W."/>
            <person name="Fan W."/>
        </authorList>
    </citation>
    <scope>NUCLEOTIDE SEQUENCE [LARGE SCALE GENOMIC DNA]</scope>
    <source>
        <strain evidence="35">SZHN2017</strain>
        <tissue evidence="35">Muscle</tissue>
    </source>
</reference>
<evidence type="ECO:0000256" key="3">
    <source>
        <dbReference type="ARBA" id="ARBA00013278"/>
    </source>
</evidence>
<evidence type="ECO:0000256" key="29">
    <source>
        <dbReference type="ARBA" id="ARBA00059841"/>
    </source>
</evidence>
<comment type="catalytic activity">
    <reaction evidence="15">
        <text>1-hexadecanoyl-2-glutaroyl-sn-glycero-3-phosphocholine + H2O = glutarate + 1-hexadecanoyl-sn-glycero-3-phosphocholine + H(+)</text>
        <dbReference type="Rhea" id="RHEA:41159"/>
        <dbReference type="ChEBI" id="CHEBI:15377"/>
        <dbReference type="ChEBI" id="CHEBI:15378"/>
        <dbReference type="ChEBI" id="CHEBI:30921"/>
        <dbReference type="ChEBI" id="CHEBI:72998"/>
        <dbReference type="ChEBI" id="CHEBI:77756"/>
    </reaction>
    <physiologicalReaction direction="left-to-right" evidence="15">
        <dbReference type="Rhea" id="RHEA:41160"/>
    </physiologicalReaction>
</comment>
<evidence type="ECO:0000256" key="18">
    <source>
        <dbReference type="ARBA" id="ARBA00050195"/>
    </source>
</evidence>
<comment type="function">
    <text evidence="29">Phospholipase that may play a role in phospholipids remodeling. May selectively cleave myristate (C14)-containing phosphatidylcholines through its predominant phospholipase 1 activity, cleaving preferentially acyl groups in sn1 position. In parallel, may have a minor phospholipase 2 activity acting on acyl groups in position sn2. In addition to (C14)-containing phosphatidylcholines, may also act on other medium-chain-containing and oxidatively truncated phospholipids.</text>
</comment>
<evidence type="ECO:0000256" key="11">
    <source>
        <dbReference type="ARBA" id="ARBA00023264"/>
    </source>
</evidence>
<evidence type="ECO:0000256" key="21">
    <source>
        <dbReference type="ARBA" id="ARBA00051164"/>
    </source>
</evidence>
<dbReference type="GO" id="GO:0047372">
    <property type="term" value="F:monoacylglycerol lipase activity"/>
    <property type="evidence" value="ECO:0007669"/>
    <property type="project" value="TreeGrafter"/>
</dbReference>
<dbReference type="AlphaFoldDB" id="A0A2T7PG88"/>
<dbReference type="SUPFAM" id="SSF53474">
    <property type="entry name" value="alpha/beta-Hydrolases"/>
    <property type="match status" value="1"/>
</dbReference>
<comment type="catalytic activity">
    <reaction evidence="22">
        <text>1-tetradecanoyl-2-(9Z,12Z-octadecadienoyl)-sn-glycero-3-phosphocholine + H2O = 1-tetradecanoyl-sn-glycero-3-phosphocholine + (9Z,12Z)-octadecadienoate + H(+)</text>
        <dbReference type="Rhea" id="RHEA:54392"/>
        <dbReference type="ChEBI" id="CHEBI:15377"/>
        <dbReference type="ChEBI" id="CHEBI:15378"/>
        <dbReference type="ChEBI" id="CHEBI:30245"/>
        <dbReference type="ChEBI" id="CHEBI:64489"/>
        <dbReference type="ChEBI" id="CHEBI:86094"/>
    </reaction>
    <physiologicalReaction direction="left-to-right" evidence="22">
        <dbReference type="Rhea" id="RHEA:54393"/>
    </physiologicalReaction>
</comment>
<dbReference type="FunFam" id="3.40.50.1820:FF:000079">
    <property type="entry name" value="Abhydrolase domain-containing 3"/>
    <property type="match status" value="1"/>
</dbReference>
<name>A0A2T7PG88_POMCA</name>
<dbReference type="OMA" id="FWFTGYS"/>
<comment type="catalytic activity">
    <reaction evidence="20">
        <text>1-octadecanoyl-2-pentanoyl-sn-glycero-3-phosphocholine + H2O = pentanoate + 1-octadecanoyl-sn-glycero-3-phosphocholine + H(+)</text>
        <dbReference type="Rhea" id="RHEA:54460"/>
        <dbReference type="ChEBI" id="CHEBI:15377"/>
        <dbReference type="ChEBI" id="CHEBI:15378"/>
        <dbReference type="ChEBI" id="CHEBI:31011"/>
        <dbReference type="ChEBI" id="CHEBI:73858"/>
        <dbReference type="ChEBI" id="CHEBI:138211"/>
    </reaction>
    <physiologicalReaction direction="left-to-right" evidence="20">
        <dbReference type="Rhea" id="RHEA:54461"/>
    </physiologicalReaction>
</comment>